<gene>
    <name evidence="10" type="ORF">SEMRO_223_G091270.1</name>
</gene>
<accession>A0A9N8DMW1</accession>
<dbReference type="InterPro" id="IPR001611">
    <property type="entry name" value="Leu-rich_rpt"/>
</dbReference>
<keyword evidence="8" id="KW-0675">Receptor</keyword>
<dbReference type="PANTHER" id="PTHR27000">
    <property type="entry name" value="LEUCINE-RICH REPEAT RECEPTOR-LIKE PROTEIN KINASE FAMILY PROTEIN-RELATED"/>
    <property type="match status" value="1"/>
</dbReference>
<keyword evidence="2" id="KW-0433">Leucine-rich repeat</keyword>
<dbReference type="PANTHER" id="PTHR27000:SF642">
    <property type="entry name" value="INACTIVE LEUCINE-RICH REPEAT RECEPTOR KINASE XIAO-RELATED"/>
    <property type="match status" value="1"/>
</dbReference>
<comment type="subcellular location">
    <subcellularLocation>
        <location evidence="1">Membrane</location>
        <topology evidence="1">Single-pass membrane protein</topology>
    </subcellularLocation>
</comment>
<comment type="caution">
    <text evidence="10">The sequence shown here is derived from an EMBL/GenBank/DDBJ whole genome shotgun (WGS) entry which is preliminary data.</text>
</comment>
<evidence type="ECO:0000313" key="10">
    <source>
        <dbReference type="EMBL" id="CAB9505206.1"/>
    </source>
</evidence>
<protein>
    <submittedName>
        <fullName evidence="10">Uncharacterized protein</fullName>
    </submittedName>
</protein>
<name>A0A9N8DMW1_9STRA</name>
<reference evidence="10" key="1">
    <citation type="submission" date="2020-06" db="EMBL/GenBank/DDBJ databases">
        <authorList>
            <consortium name="Plant Systems Biology data submission"/>
        </authorList>
    </citation>
    <scope>NUCLEOTIDE SEQUENCE</scope>
    <source>
        <strain evidence="10">D6</strain>
    </source>
</reference>
<evidence type="ECO:0000256" key="1">
    <source>
        <dbReference type="ARBA" id="ARBA00004167"/>
    </source>
</evidence>
<keyword evidence="3" id="KW-0812">Transmembrane</keyword>
<evidence type="ECO:0000256" key="9">
    <source>
        <dbReference type="ARBA" id="ARBA00023180"/>
    </source>
</evidence>
<dbReference type="Pfam" id="PF00560">
    <property type="entry name" value="LRR_1"/>
    <property type="match status" value="2"/>
</dbReference>
<keyword evidence="5" id="KW-0677">Repeat</keyword>
<evidence type="ECO:0000313" key="11">
    <source>
        <dbReference type="Proteomes" id="UP001153069"/>
    </source>
</evidence>
<evidence type="ECO:0000256" key="2">
    <source>
        <dbReference type="ARBA" id="ARBA00022614"/>
    </source>
</evidence>
<dbReference type="SUPFAM" id="SSF52058">
    <property type="entry name" value="L domain-like"/>
    <property type="match status" value="1"/>
</dbReference>
<keyword evidence="6" id="KW-1133">Transmembrane helix</keyword>
<evidence type="ECO:0000256" key="8">
    <source>
        <dbReference type="ARBA" id="ARBA00023170"/>
    </source>
</evidence>
<dbReference type="AlphaFoldDB" id="A0A9N8DMW1"/>
<sequence length="326" mass="35956">MAPTTTRDAVAAPKIEIALTIILGKDYFLQVGESGEGDDSELKEFMLGTRQKAFDWIVNQDPMQLTYDAPKLVQLFLLVLFYYQTTRHKPWRECNPTATGQFITVHVDCVLDSHTSETYSSAWNGLNGHLPWEIAHLSHVTRLVLENNVQTGALPQSLFSNQAVPVLEMLGLRTSKLSSLRISSNRLTGTIPSELGLLPLKELYLGNTALTGSLLPMEIFQRASRVVYYEPGDSSVVSCCVRICSNVFQRRVNTHVYVSCFAVVSCCQKLGAIQPGESGLDRALEYLDLSHTGISGSLPSEIGLAYPLAELRVSDTTLETKNSAKQ</sequence>
<evidence type="ECO:0000256" key="4">
    <source>
        <dbReference type="ARBA" id="ARBA00022729"/>
    </source>
</evidence>
<organism evidence="10 11">
    <name type="scientific">Seminavis robusta</name>
    <dbReference type="NCBI Taxonomy" id="568900"/>
    <lineage>
        <taxon>Eukaryota</taxon>
        <taxon>Sar</taxon>
        <taxon>Stramenopiles</taxon>
        <taxon>Ochrophyta</taxon>
        <taxon>Bacillariophyta</taxon>
        <taxon>Bacillariophyceae</taxon>
        <taxon>Bacillariophycidae</taxon>
        <taxon>Naviculales</taxon>
        <taxon>Naviculaceae</taxon>
        <taxon>Seminavis</taxon>
    </lineage>
</organism>
<dbReference type="EMBL" id="CAICTM010000222">
    <property type="protein sequence ID" value="CAB9505206.1"/>
    <property type="molecule type" value="Genomic_DNA"/>
</dbReference>
<dbReference type="Gene3D" id="3.80.10.10">
    <property type="entry name" value="Ribonuclease Inhibitor"/>
    <property type="match status" value="1"/>
</dbReference>
<evidence type="ECO:0000256" key="7">
    <source>
        <dbReference type="ARBA" id="ARBA00023136"/>
    </source>
</evidence>
<keyword evidence="9" id="KW-0325">Glycoprotein</keyword>
<proteinExistence type="predicted"/>
<keyword evidence="7" id="KW-0472">Membrane</keyword>
<keyword evidence="4" id="KW-0732">Signal</keyword>
<dbReference type="OrthoDB" id="5985090at2759"/>
<dbReference type="GO" id="GO:0016020">
    <property type="term" value="C:membrane"/>
    <property type="evidence" value="ECO:0007669"/>
    <property type="project" value="UniProtKB-SubCell"/>
</dbReference>
<keyword evidence="11" id="KW-1185">Reference proteome</keyword>
<evidence type="ECO:0000256" key="5">
    <source>
        <dbReference type="ARBA" id="ARBA00022737"/>
    </source>
</evidence>
<dbReference type="Proteomes" id="UP001153069">
    <property type="component" value="Unassembled WGS sequence"/>
</dbReference>
<evidence type="ECO:0000256" key="6">
    <source>
        <dbReference type="ARBA" id="ARBA00022989"/>
    </source>
</evidence>
<dbReference type="InterPro" id="IPR032675">
    <property type="entry name" value="LRR_dom_sf"/>
</dbReference>
<evidence type="ECO:0000256" key="3">
    <source>
        <dbReference type="ARBA" id="ARBA00022692"/>
    </source>
</evidence>